<keyword evidence="2 3" id="KW-0539">Nucleus</keyword>
<protein>
    <submittedName>
        <fullName evidence="7">High mobility group protein 20A</fullName>
    </submittedName>
</protein>
<dbReference type="InterPro" id="IPR036910">
    <property type="entry name" value="HMG_box_dom_sf"/>
</dbReference>
<proteinExistence type="predicted"/>
<evidence type="ECO:0000313" key="7">
    <source>
        <dbReference type="RefSeq" id="XP_034243148.1"/>
    </source>
</evidence>
<keyword evidence="1 3" id="KW-0238">DNA-binding</keyword>
<sequence>MAAVPKPENAAETIAAAVPVTVPVAVPVAVPGPSPGDAPAAVPVAVAENTPDIEVIKIKPKSKKKKNKLGLSAPRQPLTGYIRYLNSRRDTLRNDNPNLTFADITKILAQEWANLPPEEKRPYQEAGEQDRERYLQEMETYKKTDAYKEYLRQQEESKQKGKEKIKEKEPEPKKAKVIAEQNDESNSSGYDIPIFTEEFLDLNKTREAELRQLRKSSTDYELQNASLSRIVESMRTAVTNMESDVNAQRANNLALSRHLDQLRASLAAAFHAVALPDTNERPTVDSIDFYMQKMHSLFTGPSANQHSQLLARVSGIVERLDLHG</sequence>
<name>A0A6P8YSY8_THRPL</name>
<dbReference type="Gene3D" id="1.10.30.10">
    <property type="entry name" value="High mobility group box domain"/>
    <property type="match status" value="1"/>
</dbReference>
<dbReference type="PANTHER" id="PTHR46040:SF3">
    <property type="entry name" value="HIGH MOBILITY GROUP PROTEIN 2"/>
    <property type="match status" value="1"/>
</dbReference>
<dbReference type="RefSeq" id="XP_034243148.1">
    <property type="nucleotide sequence ID" value="XM_034387257.1"/>
</dbReference>
<organism evidence="7">
    <name type="scientific">Thrips palmi</name>
    <name type="common">Melon thrips</name>
    <dbReference type="NCBI Taxonomy" id="161013"/>
    <lineage>
        <taxon>Eukaryota</taxon>
        <taxon>Metazoa</taxon>
        <taxon>Ecdysozoa</taxon>
        <taxon>Arthropoda</taxon>
        <taxon>Hexapoda</taxon>
        <taxon>Insecta</taxon>
        <taxon>Pterygota</taxon>
        <taxon>Neoptera</taxon>
        <taxon>Paraneoptera</taxon>
        <taxon>Thysanoptera</taxon>
        <taxon>Terebrantia</taxon>
        <taxon>Thripoidea</taxon>
        <taxon>Thripidae</taxon>
        <taxon>Thrips</taxon>
    </lineage>
</organism>
<evidence type="ECO:0000256" key="1">
    <source>
        <dbReference type="ARBA" id="ARBA00023125"/>
    </source>
</evidence>
<gene>
    <name evidence="7" type="primary">LOC117646376</name>
</gene>
<dbReference type="CTD" id="37407"/>
<dbReference type="Proteomes" id="UP000515158">
    <property type="component" value="Unplaced"/>
</dbReference>
<dbReference type="KEGG" id="tpal:117646376"/>
<dbReference type="SMART" id="SM00398">
    <property type="entry name" value="HMG"/>
    <property type="match status" value="1"/>
</dbReference>
<feature type="DNA-binding region" description="HMG box" evidence="3">
    <location>
        <begin position="74"/>
        <end position="142"/>
    </location>
</feature>
<accession>A0A6P8YSY8</accession>
<reference evidence="7" key="1">
    <citation type="submission" date="2025-08" db="UniProtKB">
        <authorList>
            <consortium name="RefSeq"/>
        </authorList>
    </citation>
    <scope>IDENTIFICATION</scope>
    <source>
        <tissue evidence="7">Total insect</tissue>
    </source>
</reference>
<dbReference type="PROSITE" id="PS50118">
    <property type="entry name" value="HMG_BOX_2"/>
    <property type="match status" value="1"/>
</dbReference>
<feature type="region of interest" description="Disordered" evidence="4">
    <location>
        <begin position="154"/>
        <end position="190"/>
    </location>
</feature>
<dbReference type="PANTHER" id="PTHR46040">
    <property type="entry name" value="HIGH MOBILITY GROUP PROTEIN 2"/>
    <property type="match status" value="1"/>
</dbReference>
<dbReference type="AlphaFoldDB" id="A0A6P8YSY8"/>
<evidence type="ECO:0000313" key="6">
    <source>
        <dbReference type="Proteomes" id="UP000515158"/>
    </source>
</evidence>
<feature type="compositionally biased region" description="Basic and acidic residues" evidence="4">
    <location>
        <begin position="154"/>
        <end position="174"/>
    </location>
</feature>
<keyword evidence="6" id="KW-1185">Reference proteome</keyword>
<dbReference type="CDD" id="cd21980">
    <property type="entry name" value="HMG-box_HMG20"/>
    <property type="match status" value="1"/>
</dbReference>
<dbReference type="OrthoDB" id="3213154at2759"/>
<dbReference type="InterPro" id="IPR009071">
    <property type="entry name" value="HMG_box_dom"/>
</dbReference>
<dbReference type="InterPro" id="IPR051965">
    <property type="entry name" value="ChromReg_NeuronalGeneExpr"/>
</dbReference>
<dbReference type="GeneID" id="117646376"/>
<feature type="domain" description="HMG box" evidence="5">
    <location>
        <begin position="74"/>
        <end position="142"/>
    </location>
</feature>
<evidence type="ECO:0000256" key="2">
    <source>
        <dbReference type="ARBA" id="ARBA00023242"/>
    </source>
</evidence>
<dbReference type="SUPFAM" id="SSF47095">
    <property type="entry name" value="HMG-box"/>
    <property type="match status" value="1"/>
</dbReference>
<dbReference type="GO" id="GO:0003677">
    <property type="term" value="F:DNA binding"/>
    <property type="evidence" value="ECO:0007669"/>
    <property type="project" value="UniProtKB-UniRule"/>
</dbReference>
<dbReference type="FunCoup" id="A0A6P8YSY8">
    <property type="interactions" value="880"/>
</dbReference>
<evidence type="ECO:0000256" key="4">
    <source>
        <dbReference type="SAM" id="MobiDB-lite"/>
    </source>
</evidence>
<dbReference type="InParanoid" id="A0A6P8YSY8"/>
<evidence type="ECO:0000256" key="3">
    <source>
        <dbReference type="PROSITE-ProRule" id="PRU00267"/>
    </source>
</evidence>
<evidence type="ECO:0000259" key="5">
    <source>
        <dbReference type="PROSITE" id="PS50118"/>
    </source>
</evidence>
<dbReference type="Pfam" id="PF00505">
    <property type="entry name" value="HMG_box"/>
    <property type="match status" value="1"/>
</dbReference>
<dbReference type="GO" id="GO:0010468">
    <property type="term" value="P:regulation of gene expression"/>
    <property type="evidence" value="ECO:0007669"/>
    <property type="project" value="TreeGrafter"/>
</dbReference>
<dbReference type="GO" id="GO:0005634">
    <property type="term" value="C:nucleus"/>
    <property type="evidence" value="ECO:0007669"/>
    <property type="project" value="UniProtKB-UniRule"/>
</dbReference>